<organism evidence="2">
    <name type="scientific">Arundo donax</name>
    <name type="common">Giant reed</name>
    <name type="synonym">Donax arundinaceus</name>
    <dbReference type="NCBI Taxonomy" id="35708"/>
    <lineage>
        <taxon>Eukaryota</taxon>
        <taxon>Viridiplantae</taxon>
        <taxon>Streptophyta</taxon>
        <taxon>Embryophyta</taxon>
        <taxon>Tracheophyta</taxon>
        <taxon>Spermatophyta</taxon>
        <taxon>Magnoliopsida</taxon>
        <taxon>Liliopsida</taxon>
        <taxon>Poales</taxon>
        <taxon>Poaceae</taxon>
        <taxon>PACMAD clade</taxon>
        <taxon>Arundinoideae</taxon>
        <taxon>Arundineae</taxon>
        <taxon>Arundo</taxon>
    </lineage>
</organism>
<sequence>MKISVASAKEAYIILLPQENLVCNHEKTKTKRDDSSGSRPNRTE</sequence>
<evidence type="ECO:0000313" key="2">
    <source>
        <dbReference type="EMBL" id="JAE10273.1"/>
    </source>
</evidence>
<feature type="region of interest" description="Disordered" evidence="1">
    <location>
        <begin position="24"/>
        <end position="44"/>
    </location>
</feature>
<accession>A0A0A9FPP9</accession>
<reference evidence="2" key="1">
    <citation type="submission" date="2014-09" db="EMBL/GenBank/DDBJ databases">
        <authorList>
            <person name="Magalhaes I.L.F."/>
            <person name="Oliveira U."/>
            <person name="Santos F.R."/>
            <person name="Vidigal T.H.D.A."/>
            <person name="Brescovit A.D."/>
            <person name="Santos A.J."/>
        </authorList>
    </citation>
    <scope>NUCLEOTIDE SEQUENCE</scope>
    <source>
        <tissue evidence="2">Shoot tissue taken approximately 20 cm above the soil surface</tissue>
    </source>
</reference>
<reference evidence="2" key="2">
    <citation type="journal article" date="2015" name="Data Brief">
        <title>Shoot transcriptome of the giant reed, Arundo donax.</title>
        <authorList>
            <person name="Barrero R.A."/>
            <person name="Guerrero F.D."/>
            <person name="Moolhuijzen P."/>
            <person name="Goolsby J.A."/>
            <person name="Tidwell J."/>
            <person name="Bellgard S.E."/>
            <person name="Bellgard M.I."/>
        </authorList>
    </citation>
    <scope>NUCLEOTIDE SEQUENCE</scope>
    <source>
        <tissue evidence="2">Shoot tissue taken approximately 20 cm above the soil surface</tissue>
    </source>
</reference>
<protein>
    <submittedName>
        <fullName evidence="2">Uncharacterized protein</fullName>
    </submittedName>
</protein>
<evidence type="ECO:0000256" key="1">
    <source>
        <dbReference type="SAM" id="MobiDB-lite"/>
    </source>
</evidence>
<name>A0A0A9FPP9_ARUDO</name>
<dbReference type="EMBL" id="GBRH01187623">
    <property type="protein sequence ID" value="JAE10273.1"/>
    <property type="molecule type" value="Transcribed_RNA"/>
</dbReference>
<dbReference type="AlphaFoldDB" id="A0A0A9FPP9"/>
<proteinExistence type="predicted"/>